<organism evidence="5 6">
    <name type="scientific">Algoriphagus confluentis</name>
    <dbReference type="NCBI Taxonomy" id="1697556"/>
    <lineage>
        <taxon>Bacteria</taxon>
        <taxon>Pseudomonadati</taxon>
        <taxon>Bacteroidota</taxon>
        <taxon>Cytophagia</taxon>
        <taxon>Cytophagales</taxon>
        <taxon>Cyclobacteriaceae</taxon>
        <taxon>Algoriphagus</taxon>
    </lineage>
</organism>
<dbReference type="PROSITE" id="PS51790">
    <property type="entry name" value="MSRB"/>
    <property type="match status" value="1"/>
</dbReference>
<evidence type="ECO:0000259" key="4">
    <source>
        <dbReference type="PROSITE" id="PS51790"/>
    </source>
</evidence>
<dbReference type="NCBIfam" id="TIGR00357">
    <property type="entry name" value="peptide-methionine (R)-S-oxide reductase MsrB"/>
    <property type="match status" value="1"/>
</dbReference>
<feature type="domain" description="MsrB" evidence="4">
    <location>
        <begin position="22"/>
        <end position="145"/>
    </location>
</feature>
<comment type="caution">
    <text evidence="5">The sequence shown here is derived from an EMBL/GenBank/DDBJ whole genome shotgun (WGS) entry which is preliminary data.</text>
</comment>
<evidence type="ECO:0000256" key="3">
    <source>
        <dbReference type="ARBA" id="ARBA00048488"/>
    </source>
</evidence>
<dbReference type="InterPro" id="IPR002579">
    <property type="entry name" value="Met_Sox_Rdtase_MsrB_dom"/>
</dbReference>
<evidence type="ECO:0000313" key="5">
    <source>
        <dbReference type="EMBL" id="GMQ27704.1"/>
    </source>
</evidence>
<reference evidence="5 6" key="1">
    <citation type="submission" date="2023-08" db="EMBL/GenBank/DDBJ databases">
        <title>Draft genome sequence of Algoriphagus confluentis.</title>
        <authorList>
            <person name="Takatani N."/>
            <person name="Hosokawa M."/>
            <person name="Sawabe T."/>
        </authorList>
    </citation>
    <scope>NUCLEOTIDE SEQUENCE [LARGE SCALE GENOMIC DNA]</scope>
    <source>
        <strain evidence="5 6">NBRC 111222</strain>
    </source>
</reference>
<dbReference type="InterPro" id="IPR011057">
    <property type="entry name" value="Mss4-like_sf"/>
</dbReference>
<dbReference type="Proteomes" id="UP001338309">
    <property type="component" value="Unassembled WGS sequence"/>
</dbReference>
<comment type="catalytic activity">
    <reaction evidence="3">
        <text>L-methionyl-[protein] + [thioredoxin]-disulfide + H2O = L-methionyl-(R)-S-oxide-[protein] + [thioredoxin]-dithiol</text>
        <dbReference type="Rhea" id="RHEA:24164"/>
        <dbReference type="Rhea" id="RHEA-COMP:10698"/>
        <dbReference type="Rhea" id="RHEA-COMP:10700"/>
        <dbReference type="Rhea" id="RHEA-COMP:12313"/>
        <dbReference type="Rhea" id="RHEA-COMP:12314"/>
        <dbReference type="ChEBI" id="CHEBI:15377"/>
        <dbReference type="ChEBI" id="CHEBI:16044"/>
        <dbReference type="ChEBI" id="CHEBI:29950"/>
        <dbReference type="ChEBI" id="CHEBI:45764"/>
        <dbReference type="ChEBI" id="CHEBI:50058"/>
        <dbReference type="EC" id="1.8.4.12"/>
    </reaction>
</comment>
<proteinExistence type="predicted"/>
<gene>
    <name evidence="5" type="primary">msrB_1</name>
    <name evidence="5" type="ORF">Aconfl_03460</name>
</gene>
<dbReference type="EMBL" id="BTPD01000001">
    <property type="protein sequence ID" value="GMQ27704.1"/>
    <property type="molecule type" value="Genomic_DNA"/>
</dbReference>
<keyword evidence="6" id="KW-1185">Reference proteome</keyword>
<name>A0ABQ6PIE8_9BACT</name>
<keyword evidence="2" id="KW-0560">Oxidoreductase</keyword>
<evidence type="ECO:0000256" key="2">
    <source>
        <dbReference type="ARBA" id="ARBA00023002"/>
    </source>
</evidence>
<dbReference type="PANTHER" id="PTHR10173">
    <property type="entry name" value="METHIONINE SULFOXIDE REDUCTASE"/>
    <property type="match status" value="1"/>
</dbReference>
<accession>A0ABQ6PIE8</accession>
<dbReference type="Pfam" id="PF01641">
    <property type="entry name" value="SelR"/>
    <property type="match status" value="1"/>
</dbReference>
<dbReference type="SUPFAM" id="SSF51316">
    <property type="entry name" value="Mss4-like"/>
    <property type="match status" value="1"/>
</dbReference>
<dbReference type="InterPro" id="IPR028427">
    <property type="entry name" value="Met_Sox_Rdtase_MsrB"/>
</dbReference>
<protein>
    <recommendedName>
        <fullName evidence="1">peptide-methionine (R)-S-oxide reductase</fullName>
        <ecNumber evidence="1">1.8.4.12</ecNumber>
    </recommendedName>
</protein>
<sequence>MGIFNRNKGKKEAKAYPVQKAEEEWQEILDSQSYHVLREKGTERPFTGQYYLNKDTGIYECKACGNEIFHSSRKYDSGCGWPSFTEPIRPEAIDVQMDYSHFMIREEILCGNCGGHLGHRFPDGPKDQGGIRYCINSVSMDFKKGDEKP</sequence>
<evidence type="ECO:0000313" key="6">
    <source>
        <dbReference type="Proteomes" id="UP001338309"/>
    </source>
</evidence>
<dbReference type="EC" id="1.8.4.12" evidence="1"/>
<evidence type="ECO:0000256" key="1">
    <source>
        <dbReference type="ARBA" id="ARBA00012499"/>
    </source>
</evidence>
<dbReference type="RefSeq" id="WP_338222508.1">
    <property type="nucleotide sequence ID" value="NZ_BTPD01000001.1"/>
</dbReference>
<dbReference type="Gene3D" id="2.170.150.20">
    <property type="entry name" value="Peptide methionine sulfoxide reductase"/>
    <property type="match status" value="1"/>
</dbReference>
<dbReference type="PANTHER" id="PTHR10173:SF52">
    <property type="entry name" value="METHIONINE-R-SULFOXIDE REDUCTASE B1"/>
    <property type="match status" value="1"/>
</dbReference>